<dbReference type="SUPFAM" id="SSF47923">
    <property type="entry name" value="Ypt/Rab-GAP domain of gyp1p"/>
    <property type="match status" value="1"/>
</dbReference>
<dbReference type="InterPro" id="IPR011993">
    <property type="entry name" value="PH-like_dom_sf"/>
</dbReference>
<dbReference type="InterPro" id="IPR021935">
    <property type="entry name" value="SGSM1/2_RBD"/>
</dbReference>
<dbReference type="PROSITE" id="PS50010">
    <property type="entry name" value="DH_2"/>
    <property type="match status" value="1"/>
</dbReference>
<dbReference type="GO" id="GO:0035025">
    <property type="term" value="P:positive regulation of Rho protein signal transduction"/>
    <property type="evidence" value="ECO:0007669"/>
    <property type="project" value="TreeGrafter"/>
</dbReference>
<feature type="non-terminal residue" evidence="6">
    <location>
        <position position="684"/>
    </location>
</feature>
<organism evidence="6 7">
    <name type="scientific">Polypterus senegalus</name>
    <name type="common">Senegal bichir</name>
    <dbReference type="NCBI Taxonomy" id="55291"/>
    <lineage>
        <taxon>Eukaryota</taxon>
        <taxon>Metazoa</taxon>
        <taxon>Chordata</taxon>
        <taxon>Craniata</taxon>
        <taxon>Vertebrata</taxon>
        <taxon>Euteleostomi</taxon>
        <taxon>Actinopterygii</taxon>
        <taxon>Polypteriformes</taxon>
        <taxon>Polypteridae</taxon>
        <taxon>Polypterus</taxon>
    </lineage>
</organism>
<evidence type="ECO:0000313" key="7">
    <source>
        <dbReference type="Proteomes" id="UP000886611"/>
    </source>
</evidence>
<feature type="domain" description="Rab-GAP TBC" evidence="5">
    <location>
        <begin position="650"/>
        <end position="684"/>
    </location>
</feature>
<comment type="caution">
    <text evidence="6">The sequence shown here is derived from an EMBL/GenBank/DDBJ whole genome shotgun (WGS) entry which is preliminary data.</text>
</comment>
<reference evidence="6 7" key="1">
    <citation type="journal article" date="2021" name="Cell">
        <title>Tracing the genetic footprints of vertebrate landing in non-teleost ray-finned fishes.</title>
        <authorList>
            <person name="Bi X."/>
            <person name="Wang K."/>
            <person name="Yang L."/>
            <person name="Pan H."/>
            <person name="Jiang H."/>
            <person name="Wei Q."/>
            <person name="Fang M."/>
            <person name="Yu H."/>
            <person name="Zhu C."/>
            <person name="Cai Y."/>
            <person name="He Y."/>
            <person name="Gan X."/>
            <person name="Zeng H."/>
            <person name="Yu D."/>
            <person name="Zhu Y."/>
            <person name="Jiang H."/>
            <person name="Qiu Q."/>
            <person name="Yang H."/>
            <person name="Zhang Y.E."/>
            <person name="Wang W."/>
            <person name="Zhu M."/>
            <person name="He S."/>
            <person name="Zhang G."/>
        </authorList>
    </citation>
    <scope>NUCLEOTIDE SEQUENCE [LARGE SCALE GENOMIC DNA]</scope>
    <source>
        <strain evidence="6">Bchr_013</strain>
    </source>
</reference>
<dbReference type="Pfam" id="PF12068">
    <property type="entry name" value="PH_RBD"/>
    <property type="match status" value="1"/>
</dbReference>
<dbReference type="AlphaFoldDB" id="A0A8X7WUJ2"/>
<proteinExistence type="predicted"/>
<dbReference type="Gene3D" id="2.30.29.30">
    <property type="entry name" value="Pleckstrin-homology domain (PH domain)/Phosphotyrosine-binding domain (PTB)"/>
    <property type="match status" value="1"/>
</dbReference>
<dbReference type="PANTHER" id="PTHR46006">
    <property type="entry name" value="RHO GUANINE NUCLEOTIDE EXCHANGE FACTOR AT 64C, ISOFORM A"/>
    <property type="match status" value="1"/>
</dbReference>
<evidence type="ECO:0000256" key="3">
    <source>
        <dbReference type="ARBA" id="ARBA00022490"/>
    </source>
</evidence>
<dbReference type="InterPro" id="IPR000219">
    <property type="entry name" value="DH_dom"/>
</dbReference>
<evidence type="ECO:0000259" key="5">
    <source>
        <dbReference type="PROSITE" id="PS50086"/>
    </source>
</evidence>
<evidence type="ECO:0000259" key="4">
    <source>
        <dbReference type="PROSITE" id="PS50010"/>
    </source>
</evidence>
<sequence>KEPSNKKVKPFSKGTGLASLMGPVKSTSLKRIGQSIQRSISFKTEARPFPAPPLRQRPKNSTTVKRRNSLLWSDTVEITEELSMKEIKRQEVIFELAQGEQQLIDDLSLVKKAYYEPMLKLDIMAENELTQIFGTLDSLIPLHEDLVNRLHNLRGTEGAVDEVGPTLMEWFPCLDAYITYCCNQVTAKALLDIKKQDPRVEHFLRLCQESSFSRKLDLWNFLDLPRSRLVKYPLLLKEIVRHTNSEHPDKPHLEEAMELIQSIVAEVNRKTGEAECHYYRSQLHFVDEIQRIPEILRSQLLLCHGDLKNNKGQKLHVFLFELVLVLSRPVTQNDKLQFQVFRQPIPIGDLLMEDLPDGDTGLAGSFRGAFISANDKNAPPDVTLPIYPGLGPAQRDTLASAFSVGLDCTQAGYSPSEEEATFDPGYEPDWAVISPVRTSPRGKSTLSPEVCGKSIKESGNWQPFSLPVSELYSVRRSSYPLRRSFIILTSCGGEPLPALHFHKGGTKSLLQVLQRYVMLTPSPVDSRLFLVHSHDSGALSQSFDELQLFDDGTPDLVSDPYTTTFSGFSKVTNFFRGALRQPDSRLGRPGIGFVGSDDEPGFELITCEAVLGPRPVVQRLEPLNGWKELLDSEGRVQNPEQVKECIFKGGVAPALRHEVWKFLLGFYPWKSTAQEREEILHQKT</sequence>
<comment type="subcellular location">
    <subcellularLocation>
        <location evidence="1">Cytoplasm</location>
    </subcellularLocation>
</comment>
<dbReference type="SUPFAM" id="SSF50729">
    <property type="entry name" value="PH domain-like"/>
    <property type="match status" value="1"/>
</dbReference>
<dbReference type="PANTHER" id="PTHR46006:SF3">
    <property type="entry name" value="RHO GUANINE NUCLEOTIDE EXCHANGE FACTOR 3"/>
    <property type="match status" value="1"/>
</dbReference>
<evidence type="ECO:0000256" key="2">
    <source>
        <dbReference type="ARBA" id="ARBA00022468"/>
    </source>
</evidence>
<dbReference type="SMART" id="SM00325">
    <property type="entry name" value="RhoGEF"/>
    <property type="match status" value="1"/>
</dbReference>
<keyword evidence="3" id="KW-0963">Cytoplasm</keyword>
<dbReference type="InterPro" id="IPR001331">
    <property type="entry name" value="GDS_CDC24_CS"/>
</dbReference>
<dbReference type="GO" id="GO:0005737">
    <property type="term" value="C:cytoplasm"/>
    <property type="evidence" value="ECO:0007669"/>
    <property type="project" value="UniProtKB-SubCell"/>
</dbReference>
<dbReference type="PROSITE" id="PS00741">
    <property type="entry name" value="DH_1"/>
    <property type="match status" value="1"/>
</dbReference>
<evidence type="ECO:0000313" key="6">
    <source>
        <dbReference type="EMBL" id="KAG2455844.1"/>
    </source>
</evidence>
<dbReference type="InterPro" id="IPR035969">
    <property type="entry name" value="Rab-GAP_TBC_sf"/>
</dbReference>
<keyword evidence="2" id="KW-0343">GTPase activation</keyword>
<dbReference type="SUPFAM" id="SSF48065">
    <property type="entry name" value="DBL homology domain (DH-domain)"/>
    <property type="match status" value="1"/>
</dbReference>
<dbReference type="InterPro" id="IPR035899">
    <property type="entry name" value="DBL_dom_sf"/>
</dbReference>
<accession>A0A8X7WUJ2</accession>
<dbReference type="EMBL" id="JAATIS010009265">
    <property type="protein sequence ID" value="KAG2455844.1"/>
    <property type="molecule type" value="Genomic_DNA"/>
</dbReference>
<dbReference type="InterPro" id="IPR000195">
    <property type="entry name" value="Rab-GAP-TBC_dom"/>
</dbReference>
<name>A0A8X7WUJ2_POLSE</name>
<dbReference type="GO" id="GO:0005096">
    <property type="term" value="F:GTPase activator activity"/>
    <property type="evidence" value="ECO:0007669"/>
    <property type="project" value="UniProtKB-KW"/>
</dbReference>
<dbReference type="GO" id="GO:0005085">
    <property type="term" value="F:guanyl-nucleotide exchange factor activity"/>
    <property type="evidence" value="ECO:0007669"/>
    <property type="project" value="UniProtKB-KW"/>
</dbReference>
<gene>
    <name evidence="6" type="primary">Arhgef3_1</name>
    <name evidence="6" type="ORF">GTO96_0007548</name>
</gene>
<dbReference type="InterPro" id="IPR051480">
    <property type="entry name" value="Endocytic_GEF_Adapter"/>
</dbReference>
<keyword evidence="7" id="KW-1185">Reference proteome</keyword>
<dbReference type="Proteomes" id="UP000886611">
    <property type="component" value="Unassembled WGS sequence"/>
</dbReference>
<evidence type="ECO:0000256" key="1">
    <source>
        <dbReference type="ARBA" id="ARBA00004496"/>
    </source>
</evidence>
<protein>
    <submittedName>
        <fullName evidence="6">ARHG3 factor</fullName>
    </submittedName>
</protein>
<feature type="domain" description="DH" evidence="4">
    <location>
        <begin position="88"/>
        <end position="270"/>
    </location>
</feature>
<dbReference type="Pfam" id="PF00621">
    <property type="entry name" value="RhoGEF"/>
    <property type="match status" value="1"/>
</dbReference>
<dbReference type="GO" id="GO:0035556">
    <property type="term" value="P:intracellular signal transduction"/>
    <property type="evidence" value="ECO:0007669"/>
    <property type="project" value="InterPro"/>
</dbReference>
<dbReference type="PROSITE" id="PS50086">
    <property type="entry name" value="TBC_RABGAP"/>
    <property type="match status" value="1"/>
</dbReference>
<feature type="non-terminal residue" evidence="6">
    <location>
        <position position="1"/>
    </location>
</feature>
<dbReference type="CDD" id="cd00160">
    <property type="entry name" value="RhoGEF"/>
    <property type="match status" value="1"/>
</dbReference>
<dbReference type="Gene3D" id="1.20.900.10">
    <property type="entry name" value="Dbl homology (DH) domain"/>
    <property type="match status" value="1"/>
</dbReference>